<proteinExistence type="predicted"/>
<keyword evidence="2" id="KW-1185">Reference proteome</keyword>
<gene>
    <name evidence="1" type="ORF">SAMN05216236_12315</name>
</gene>
<reference evidence="1 2" key="1">
    <citation type="submission" date="2016-10" db="EMBL/GenBank/DDBJ databases">
        <authorList>
            <person name="de Groot N.N."/>
        </authorList>
    </citation>
    <scope>NUCLEOTIDE SEQUENCE [LARGE SCALE GENOMIC DNA]</scope>
    <source>
        <strain evidence="1 2">CGMCC 1.10959</strain>
    </source>
</reference>
<sequence length="81" mass="9585">MTTKRKSLSRQQRWRKRNPKSYLAHLAVQNALNLGVIDRKPCEVCNPEKSEAHHPNYERPYDVIWLCRKHHKALHSREASA</sequence>
<evidence type="ECO:0000313" key="1">
    <source>
        <dbReference type="EMBL" id="SFU06883.1"/>
    </source>
</evidence>
<evidence type="ECO:0000313" key="2">
    <source>
        <dbReference type="Proteomes" id="UP000182466"/>
    </source>
</evidence>
<dbReference type="STRING" id="999627.SAMN05216236_12315"/>
<dbReference type="Proteomes" id="UP000182466">
    <property type="component" value="Unassembled WGS sequence"/>
</dbReference>
<protein>
    <submittedName>
        <fullName evidence="1">Uncharacterized protein</fullName>
    </submittedName>
</protein>
<organism evidence="1 2">
    <name type="scientific">Sedimentitalea nanhaiensis</name>
    <dbReference type="NCBI Taxonomy" id="999627"/>
    <lineage>
        <taxon>Bacteria</taxon>
        <taxon>Pseudomonadati</taxon>
        <taxon>Pseudomonadota</taxon>
        <taxon>Alphaproteobacteria</taxon>
        <taxon>Rhodobacterales</taxon>
        <taxon>Paracoccaceae</taxon>
        <taxon>Sedimentitalea</taxon>
    </lineage>
</organism>
<accession>A0A1I7D598</accession>
<dbReference type="EMBL" id="FPAW01000023">
    <property type="protein sequence ID" value="SFU06883.1"/>
    <property type="molecule type" value="Genomic_DNA"/>
</dbReference>
<name>A0A1I7D598_9RHOB</name>
<dbReference type="RefSeq" id="WP_027263736.1">
    <property type="nucleotide sequence ID" value="NZ_FPAW01000023.1"/>
</dbReference>
<dbReference type="AlphaFoldDB" id="A0A1I7D598"/>
<dbReference type="OrthoDB" id="8278054at2"/>